<organism evidence="1">
    <name type="scientific">Podoviridae sp. ctUSJ1</name>
    <dbReference type="NCBI Taxonomy" id="2826558"/>
    <lineage>
        <taxon>Viruses</taxon>
        <taxon>Duplodnaviria</taxon>
        <taxon>Heunggongvirae</taxon>
        <taxon>Uroviricota</taxon>
        <taxon>Caudoviricetes</taxon>
    </lineage>
</organism>
<name>A0A8S5NGJ2_9CAUD</name>
<sequence length="32" mass="3849">MIRIIQACILLNRCKSNYTELHRNNTEKPYIV</sequence>
<proteinExistence type="predicted"/>
<dbReference type="EMBL" id="BK015155">
    <property type="protein sequence ID" value="DAD93227.1"/>
    <property type="molecule type" value="Genomic_DNA"/>
</dbReference>
<reference evidence="1" key="1">
    <citation type="journal article" date="2021" name="Proc. Natl. Acad. Sci. U.S.A.">
        <title>A Catalog of Tens of Thousands of Viruses from Human Metagenomes Reveals Hidden Associations with Chronic Diseases.</title>
        <authorList>
            <person name="Tisza M.J."/>
            <person name="Buck C.B."/>
        </authorList>
    </citation>
    <scope>NUCLEOTIDE SEQUENCE</scope>
    <source>
        <strain evidence="1">CtUSJ1</strain>
    </source>
</reference>
<evidence type="ECO:0000313" key="1">
    <source>
        <dbReference type="EMBL" id="DAD93227.1"/>
    </source>
</evidence>
<accession>A0A8S5NGJ2</accession>
<protein>
    <submittedName>
        <fullName evidence="1">Uncharacterized protein</fullName>
    </submittedName>
</protein>